<dbReference type="OrthoDB" id="9779370at2"/>
<keyword evidence="2" id="KW-1185">Reference proteome</keyword>
<accession>A0A1U7HM73</accession>
<sequence>MNFVEVQFSLRGQTLPADHGYALYSALKHLCQQNQDCLLGNDLPSEVLLCSIPGIPDHSGIIYLNKASRFRLRCPTQQAQHWYRLLQNQVLDIRGHLIRLIQPRITLPQSSKVLKARLVTFRLEQWNSQDAPFYFLESCQKALTRMEVNAQAFIDSNFEGDLALRALKIREKNVLGYGVIIDGLNATDSLKVQFLGLGGRKHFGCGWFYPAQEETHAA</sequence>
<comment type="caution">
    <text evidence="1">The sequence shown here is derived from an EMBL/GenBank/DDBJ whole genome shotgun (WGS) entry which is preliminary data.</text>
</comment>
<protein>
    <submittedName>
        <fullName evidence="1">Type I-MYXAN CRISPR-associated protein Cas6/Cmx6</fullName>
    </submittedName>
</protein>
<dbReference type="Pfam" id="PF09559">
    <property type="entry name" value="Cas6"/>
    <property type="match status" value="1"/>
</dbReference>
<dbReference type="EMBL" id="MRCC01000012">
    <property type="protein sequence ID" value="OKH24700.1"/>
    <property type="molecule type" value="Genomic_DNA"/>
</dbReference>
<dbReference type="RefSeq" id="WP_073550425.1">
    <property type="nucleotide sequence ID" value="NZ_CAWMVK010000004.1"/>
</dbReference>
<organism evidence="1 2">
    <name type="scientific">Chroogloeocystis siderophila 5.2 s.c.1</name>
    <dbReference type="NCBI Taxonomy" id="247279"/>
    <lineage>
        <taxon>Bacteria</taxon>
        <taxon>Bacillati</taxon>
        <taxon>Cyanobacteriota</taxon>
        <taxon>Cyanophyceae</taxon>
        <taxon>Oscillatoriophycideae</taxon>
        <taxon>Chroococcales</taxon>
        <taxon>Chroococcaceae</taxon>
        <taxon>Chroogloeocystis</taxon>
    </lineage>
</organism>
<evidence type="ECO:0000313" key="2">
    <source>
        <dbReference type="Proteomes" id="UP000185984"/>
    </source>
</evidence>
<dbReference type="InterPro" id="IPR014174">
    <property type="entry name" value="CRISPR-assoc_prot_Cas6/Cmx6"/>
</dbReference>
<proteinExistence type="predicted"/>
<dbReference type="STRING" id="247279.NIES1031_15495"/>
<dbReference type="NCBIfam" id="TIGR02807">
    <property type="entry name" value="cas6_cmx6"/>
    <property type="match status" value="1"/>
</dbReference>
<evidence type="ECO:0000313" key="1">
    <source>
        <dbReference type="EMBL" id="OKH24700.1"/>
    </source>
</evidence>
<name>A0A1U7HM73_9CHRO</name>
<dbReference type="Proteomes" id="UP000185984">
    <property type="component" value="Unassembled WGS sequence"/>
</dbReference>
<reference evidence="1 2" key="1">
    <citation type="submission" date="2016-11" db="EMBL/GenBank/DDBJ databases">
        <title>Draft Genome Sequences of Nine Cyanobacterial Strains from Diverse Habitats.</title>
        <authorList>
            <person name="Zhu T."/>
            <person name="Hou S."/>
            <person name="Lu X."/>
            <person name="Hess W.R."/>
        </authorList>
    </citation>
    <scope>NUCLEOTIDE SEQUENCE [LARGE SCALE GENOMIC DNA]</scope>
    <source>
        <strain evidence="1 2">5.2 s.c.1</strain>
    </source>
</reference>
<dbReference type="AlphaFoldDB" id="A0A1U7HM73"/>
<gene>
    <name evidence="1" type="ORF">NIES1031_15495</name>
</gene>